<dbReference type="EMBL" id="SMAJ01000006">
    <property type="protein sequence ID" value="TCT07282.1"/>
    <property type="molecule type" value="Genomic_DNA"/>
</dbReference>
<evidence type="ECO:0000313" key="2">
    <source>
        <dbReference type="Proteomes" id="UP000295525"/>
    </source>
</evidence>
<dbReference type="Proteomes" id="UP000295525">
    <property type="component" value="Unassembled WGS sequence"/>
</dbReference>
<reference evidence="1 2" key="1">
    <citation type="submission" date="2019-03" db="EMBL/GenBank/DDBJ databases">
        <title>Genomic Encyclopedia of Type Strains, Phase IV (KMG-IV): sequencing the most valuable type-strain genomes for metagenomic binning, comparative biology and taxonomic classification.</title>
        <authorList>
            <person name="Goeker M."/>
        </authorList>
    </citation>
    <scope>NUCLEOTIDE SEQUENCE [LARGE SCALE GENOMIC DNA]</scope>
    <source>
        <strain evidence="1 2">DSM 24591</strain>
    </source>
</reference>
<protein>
    <submittedName>
        <fullName evidence="1">Uncharacterized protein</fullName>
    </submittedName>
</protein>
<name>A0A4R3M2P9_9BURK</name>
<accession>A0A4R3M2P9</accession>
<comment type="caution">
    <text evidence="1">The sequence shown here is derived from an EMBL/GenBank/DDBJ whole genome shotgun (WGS) entry which is preliminary data.</text>
</comment>
<organism evidence="1 2">
    <name type="scientific">Paralcaligenes ureilyticus</name>
    <dbReference type="NCBI Taxonomy" id="627131"/>
    <lineage>
        <taxon>Bacteria</taxon>
        <taxon>Pseudomonadati</taxon>
        <taxon>Pseudomonadota</taxon>
        <taxon>Betaproteobacteria</taxon>
        <taxon>Burkholderiales</taxon>
        <taxon>Alcaligenaceae</taxon>
        <taxon>Paralcaligenes</taxon>
    </lineage>
</organism>
<dbReference type="AlphaFoldDB" id="A0A4R3M2P9"/>
<evidence type="ECO:0000313" key="1">
    <source>
        <dbReference type="EMBL" id="TCT07282.1"/>
    </source>
</evidence>
<gene>
    <name evidence="1" type="ORF">EDC26_1066</name>
</gene>
<keyword evidence="2" id="KW-1185">Reference proteome</keyword>
<proteinExistence type="predicted"/>
<sequence>MAEVDLADSGAGPGPRGGKLNILCGKGWLGARMFRRMAAVSMVFMALTGCSPEYNWRVAPIADGSVTAIFPGKPETGQRPLDFSGHSLQFSLTAAQVNDAAFAVGYAPWPDEWANDDQAKHDFARAVIRSLYQNLGVAPPRVLPEPGNRFTIEGKSQKGAARLDAKVWLLPRGLVEGLVTAPSALYPKPEADEFFGSLGKPR</sequence>